<keyword evidence="8" id="KW-0548">Nucleotidyltransferase</keyword>
<comment type="function">
    <text evidence="16">Bifunctional enzyme that catalyzes the fourth and fifth sequential steps of CoA biosynthetic pathway. The fourth reaction is catalyzed by the phosphopantetheine adenylyltransferase, coded by the coaD domain; the fifth reaction is catalyzed by the dephospho-CoA kinase, coded by the coaE domain. May act as a point of CoA biosynthesis regulation.</text>
</comment>
<dbReference type="GO" id="GO:0005524">
    <property type="term" value="F:ATP binding"/>
    <property type="evidence" value="ECO:0007669"/>
    <property type="project" value="UniProtKB-KW"/>
</dbReference>
<evidence type="ECO:0000256" key="16">
    <source>
        <dbReference type="ARBA" id="ARBA00059677"/>
    </source>
</evidence>
<dbReference type="InterPro" id="IPR004821">
    <property type="entry name" value="Cyt_trans-like"/>
</dbReference>
<dbReference type="Gene3D" id="3.40.50.620">
    <property type="entry name" value="HUPs"/>
    <property type="match status" value="1"/>
</dbReference>
<dbReference type="NCBIfam" id="NF001985">
    <property type="entry name" value="PRK00777.1"/>
    <property type="match status" value="1"/>
</dbReference>
<evidence type="ECO:0000256" key="6">
    <source>
        <dbReference type="ARBA" id="ARBA00022553"/>
    </source>
</evidence>
<keyword evidence="24" id="KW-1185">Reference proteome</keyword>
<comment type="pathway">
    <text evidence="18">Cofactor biosynthesis; coenzyme A biosynthesis; CoA from (R)-pantothenate: step 5/5.</text>
</comment>
<keyword evidence="9" id="KW-0547">Nucleotide-binding</keyword>
<dbReference type="GO" id="GO:0005759">
    <property type="term" value="C:mitochondrial matrix"/>
    <property type="evidence" value="ECO:0007669"/>
    <property type="project" value="UniProtKB-SubCell"/>
</dbReference>
<dbReference type="GO" id="GO:0004595">
    <property type="term" value="F:pantetheine-phosphate adenylyltransferase activity"/>
    <property type="evidence" value="ECO:0007669"/>
    <property type="project" value="UniProtKB-EC"/>
</dbReference>
<dbReference type="CDD" id="cd02164">
    <property type="entry name" value="PPAT_CoAS"/>
    <property type="match status" value="1"/>
</dbReference>
<evidence type="ECO:0000313" key="24">
    <source>
        <dbReference type="Proteomes" id="UP000792457"/>
    </source>
</evidence>
<dbReference type="EMBL" id="KZ308920">
    <property type="protein sequence ID" value="KAG8235527.1"/>
    <property type="molecule type" value="Genomic_DNA"/>
</dbReference>
<dbReference type="InterPro" id="IPR027417">
    <property type="entry name" value="P-loop_NTPase"/>
</dbReference>
<dbReference type="NCBIfam" id="TIGR00125">
    <property type="entry name" value="cyt_tran_rel"/>
    <property type="match status" value="1"/>
</dbReference>
<evidence type="ECO:0000256" key="8">
    <source>
        <dbReference type="ARBA" id="ARBA00022695"/>
    </source>
</evidence>
<dbReference type="Gene3D" id="3.40.50.300">
    <property type="entry name" value="P-loop containing nucleotide triphosphate hydrolases"/>
    <property type="match status" value="1"/>
</dbReference>
<dbReference type="AlphaFoldDB" id="A0A8K0KJ63"/>
<evidence type="ECO:0000256" key="1">
    <source>
        <dbReference type="ARBA" id="ARBA00004305"/>
    </source>
</evidence>
<dbReference type="FunFam" id="3.40.50.300:FF:000899">
    <property type="entry name" value="Bifunctional coenzyme A synthase"/>
    <property type="match status" value="1"/>
</dbReference>
<dbReference type="SUPFAM" id="SSF52374">
    <property type="entry name" value="Nucleotidylyl transferase"/>
    <property type="match status" value="1"/>
</dbReference>
<keyword evidence="7" id="KW-0808">Transferase</keyword>
<keyword evidence="6" id="KW-0597">Phosphoprotein</keyword>
<evidence type="ECO:0000259" key="22">
    <source>
        <dbReference type="Pfam" id="PF01467"/>
    </source>
</evidence>
<keyword evidence="5" id="KW-0963">Cytoplasm</keyword>
<dbReference type="NCBIfam" id="TIGR00152">
    <property type="entry name" value="dephospho-CoA kinase"/>
    <property type="match status" value="1"/>
</dbReference>
<comment type="similarity">
    <text evidence="19">In the central section; belongs to the eukaryotic CoaD family.</text>
</comment>
<evidence type="ECO:0000256" key="3">
    <source>
        <dbReference type="ARBA" id="ARBA00011245"/>
    </source>
</evidence>
<evidence type="ECO:0000256" key="2">
    <source>
        <dbReference type="ARBA" id="ARBA00004496"/>
    </source>
</evidence>
<dbReference type="PANTHER" id="PTHR10695">
    <property type="entry name" value="DEPHOSPHO-COA KINASE-RELATED"/>
    <property type="match status" value="1"/>
</dbReference>
<comment type="pathway">
    <text evidence="17">Cofactor biosynthesis; coenzyme A biosynthesis; CoA from (R)-pantothenate: step 4/5.</text>
</comment>
<dbReference type="Proteomes" id="UP000792457">
    <property type="component" value="Unassembled WGS sequence"/>
</dbReference>
<dbReference type="Pfam" id="PF01121">
    <property type="entry name" value="CoaE"/>
    <property type="match status" value="1"/>
</dbReference>
<evidence type="ECO:0000256" key="7">
    <source>
        <dbReference type="ARBA" id="ARBA00022679"/>
    </source>
</evidence>
<evidence type="ECO:0000256" key="14">
    <source>
        <dbReference type="ARBA" id="ARBA00051310"/>
    </source>
</evidence>
<evidence type="ECO:0000256" key="21">
    <source>
        <dbReference type="ARBA" id="ARBA00067394"/>
    </source>
</evidence>
<feature type="domain" description="Cytidyltransferase-like" evidence="22">
    <location>
        <begin position="172"/>
        <end position="316"/>
    </location>
</feature>
<dbReference type="OrthoDB" id="330671at2759"/>
<dbReference type="PROSITE" id="PS51219">
    <property type="entry name" value="DPCK"/>
    <property type="match status" value="1"/>
</dbReference>
<dbReference type="PANTHER" id="PTHR10695:SF46">
    <property type="entry name" value="BIFUNCTIONAL COENZYME A SYNTHASE-RELATED"/>
    <property type="match status" value="1"/>
</dbReference>
<evidence type="ECO:0000256" key="5">
    <source>
        <dbReference type="ARBA" id="ARBA00022490"/>
    </source>
</evidence>
<evidence type="ECO:0000256" key="11">
    <source>
        <dbReference type="ARBA" id="ARBA00022840"/>
    </source>
</evidence>
<dbReference type="GO" id="GO:0015937">
    <property type="term" value="P:coenzyme A biosynthetic process"/>
    <property type="evidence" value="ECO:0007669"/>
    <property type="project" value="InterPro"/>
</dbReference>
<proteinExistence type="inferred from homology"/>
<sequence>MASTGLFVVTQPKQIAATLLNMINQNVRKTLYVHLFPNKFYNPQNVTLADWKEKLIPQLPSLCRAVKNLYSNFSVTCPELETCVLLAPLKNLDSKQVQTKKTVDVIIFDSGFKNEDVDSYLKFYTTNTSTKCKVITTPNASDGSDASEDLVTDSHVDHEESRSVNKIFDHVVLGGTFDRLHNGHKILLTEASLRCSKKLTIGVTDESMVKSKTLCELIEPCSERILSLKNFVEDMDPTLEYDIVSIADPFGPTKYDEELRLIVVSAETYRGGVKVNELRKSKGLSTLEIHEISLLQNVNKSSDEEEDKMSSSAMRMRLLGKLIKSPKGQPLSKLLPAAEKMPYIIGLTGGIACGKSSVASRLEKLGASIVNCDLLGHQVYLPGQECYDELLKSFGPEIVCNDGQINRTALGKIVFNDKSKLELLNSLVWPHIIKRVKDCVGTFAKEGKSVVIVEAAVLLQAKWDTFCNEVWACIIPKEEMLRRLKERTGLEDSECEKRVNSQPPNSQVVASANVVLSTQWSGDFTQKQVERAWSELESRVEQWIASQSS</sequence>
<protein>
    <recommendedName>
        <fullName evidence="21">Bifunctional coenzyme A synthase</fullName>
        <ecNumber evidence="20">2.7.1.24</ecNumber>
        <ecNumber evidence="4">2.7.7.3</ecNumber>
    </recommendedName>
</protein>
<organism evidence="23 24">
    <name type="scientific">Ladona fulva</name>
    <name type="common">Scarce chaser dragonfly</name>
    <name type="synonym">Libellula fulva</name>
    <dbReference type="NCBI Taxonomy" id="123851"/>
    <lineage>
        <taxon>Eukaryota</taxon>
        <taxon>Metazoa</taxon>
        <taxon>Ecdysozoa</taxon>
        <taxon>Arthropoda</taxon>
        <taxon>Hexapoda</taxon>
        <taxon>Insecta</taxon>
        <taxon>Pterygota</taxon>
        <taxon>Palaeoptera</taxon>
        <taxon>Odonata</taxon>
        <taxon>Epiprocta</taxon>
        <taxon>Anisoptera</taxon>
        <taxon>Libelluloidea</taxon>
        <taxon>Libellulidae</taxon>
        <taxon>Ladona</taxon>
    </lineage>
</organism>
<keyword evidence="10" id="KW-0418">Kinase</keyword>
<evidence type="ECO:0000256" key="12">
    <source>
        <dbReference type="ARBA" id="ARBA00023128"/>
    </source>
</evidence>
<dbReference type="EC" id="2.7.7.3" evidence="4"/>
<evidence type="ECO:0000313" key="23">
    <source>
        <dbReference type="EMBL" id="KAG8235527.1"/>
    </source>
</evidence>
<comment type="subcellular location">
    <subcellularLocation>
        <location evidence="2">Cytoplasm</location>
    </subcellularLocation>
    <subcellularLocation>
        <location evidence="1">Mitochondrion matrix</location>
    </subcellularLocation>
</comment>
<evidence type="ECO:0000256" key="17">
    <source>
        <dbReference type="ARBA" id="ARBA00060565"/>
    </source>
</evidence>
<evidence type="ECO:0000256" key="18">
    <source>
        <dbReference type="ARBA" id="ARBA00060696"/>
    </source>
</evidence>
<dbReference type="InterPro" id="IPR001977">
    <property type="entry name" value="Depp_CoAkinase"/>
</dbReference>
<reference evidence="23" key="1">
    <citation type="submission" date="2013-04" db="EMBL/GenBank/DDBJ databases">
        <authorList>
            <person name="Qu J."/>
            <person name="Murali S.C."/>
            <person name="Bandaranaike D."/>
            <person name="Bellair M."/>
            <person name="Blankenburg K."/>
            <person name="Chao H."/>
            <person name="Dinh H."/>
            <person name="Doddapaneni H."/>
            <person name="Downs B."/>
            <person name="Dugan-Rocha S."/>
            <person name="Elkadiri S."/>
            <person name="Gnanaolivu R.D."/>
            <person name="Hernandez B."/>
            <person name="Javaid M."/>
            <person name="Jayaseelan J.C."/>
            <person name="Lee S."/>
            <person name="Li M."/>
            <person name="Ming W."/>
            <person name="Munidasa M."/>
            <person name="Muniz J."/>
            <person name="Nguyen L."/>
            <person name="Ongeri F."/>
            <person name="Osuji N."/>
            <person name="Pu L.-L."/>
            <person name="Puazo M."/>
            <person name="Qu C."/>
            <person name="Quiroz J."/>
            <person name="Raj R."/>
            <person name="Weissenberger G."/>
            <person name="Xin Y."/>
            <person name="Zou X."/>
            <person name="Han Y."/>
            <person name="Richards S."/>
            <person name="Worley K."/>
            <person name="Muzny D."/>
            <person name="Gibbs R."/>
        </authorList>
    </citation>
    <scope>NUCLEOTIDE SEQUENCE</scope>
    <source>
        <strain evidence="23">Sampled in the wild</strain>
    </source>
</reference>
<evidence type="ECO:0000256" key="10">
    <source>
        <dbReference type="ARBA" id="ARBA00022777"/>
    </source>
</evidence>
<dbReference type="CDD" id="cd02022">
    <property type="entry name" value="DPCK"/>
    <property type="match status" value="1"/>
</dbReference>
<reference evidence="23" key="2">
    <citation type="submission" date="2017-10" db="EMBL/GenBank/DDBJ databases">
        <title>Ladona fulva Genome sequencing and assembly.</title>
        <authorList>
            <person name="Murali S."/>
            <person name="Richards S."/>
            <person name="Bandaranaike D."/>
            <person name="Bellair M."/>
            <person name="Blankenburg K."/>
            <person name="Chao H."/>
            <person name="Dinh H."/>
            <person name="Doddapaneni H."/>
            <person name="Dugan-Rocha S."/>
            <person name="Elkadiri S."/>
            <person name="Gnanaolivu R."/>
            <person name="Hernandez B."/>
            <person name="Skinner E."/>
            <person name="Javaid M."/>
            <person name="Lee S."/>
            <person name="Li M."/>
            <person name="Ming W."/>
            <person name="Munidasa M."/>
            <person name="Muniz J."/>
            <person name="Nguyen L."/>
            <person name="Hughes D."/>
            <person name="Osuji N."/>
            <person name="Pu L.-L."/>
            <person name="Puazo M."/>
            <person name="Qu C."/>
            <person name="Quiroz J."/>
            <person name="Raj R."/>
            <person name="Weissenberger G."/>
            <person name="Xin Y."/>
            <person name="Zou X."/>
            <person name="Han Y."/>
            <person name="Worley K."/>
            <person name="Muzny D."/>
            <person name="Gibbs R."/>
        </authorList>
    </citation>
    <scope>NUCLEOTIDE SEQUENCE</scope>
    <source>
        <strain evidence="23">Sampled in the wild</strain>
    </source>
</reference>
<dbReference type="GO" id="GO:0004140">
    <property type="term" value="F:dephospho-CoA kinase activity"/>
    <property type="evidence" value="ECO:0007669"/>
    <property type="project" value="UniProtKB-EC"/>
</dbReference>
<accession>A0A8K0KJ63</accession>
<comment type="catalytic activity">
    <reaction evidence="14">
        <text>(R)-4'-phosphopantetheine + ATP + H(+) = 3'-dephospho-CoA + diphosphate</text>
        <dbReference type="Rhea" id="RHEA:19801"/>
        <dbReference type="ChEBI" id="CHEBI:15378"/>
        <dbReference type="ChEBI" id="CHEBI:30616"/>
        <dbReference type="ChEBI" id="CHEBI:33019"/>
        <dbReference type="ChEBI" id="CHEBI:57328"/>
        <dbReference type="ChEBI" id="CHEBI:61723"/>
        <dbReference type="EC" id="2.7.7.3"/>
    </reaction>
    <physiologicalReaction direction="left-to-right" evidence="14">
        <dbReference type="Rhea" id="RHEA:19802"/>
    </physiologicalReaction>
</comment>
<evidence type="ECO:0000256" key="19">
    <source>
        <dbReference type="ARBA" id="ARBA00061673"/>
    </source>
</evidence>
<keyword evidence="12" id="KW-0496">Mitochondrion</keyword>
<evidence type="ECO:0000256" key="13">
    <source>
        <dbReference type="ARBA" id="ARBA00023268"/>
    </source>
</evidence>
<dbReference type="HAMAP" id="MF_00376">
    <property type="entry name" value="Dephospho_CoA_kinase"/>
    <property type="match status" value="1"/>
</dbReference>
<gene>
    <name evidence="23" type="ORF">J437_LFUL013489</name>
</gene>
<dbReference type="InterPro" id="IPR014729">
    <property type="entry name" value="Rossmann-like_a/b/a_fold"/>
</dbReference>
<dbReference type="EC" id="2.7.1.24" evidence="20"/>
<evidence type="ECO:0000256" key="4">
    <source>
        <dbReference type="ARBA" id="ARBA00012392"/>
    </source>
</evidence>
<dbReference type="SUPFAM" id="SSF52540">
    <property type="entry name" value="P-loop containing nucleoside triphosphate hydrolases"/>
    <property type="match status" value="1"/>
</dbReference>
<evidence type="ECO:0000256" key="15">
    <source>
        <dbReference type="ARBA" id="ARBA00051912"/>
    </source>
</evidence>
<name>A0A8K0KJ63_LADFU</name>
<comment type="caution">
    <text evidence="23">The sequence shown here is derived from an EMBL/GenBank/DDBJ whole genome shotgun (WGS) entry which is preliminary data.</text>
</comment>
<evidence type="ECO:0000256" key="9">
    <source>
        <dbReference type="ARBA" id="ARBA00022741"/>
    </source>
</evidence>
<dbReference type="FunFam" id="3.40.50.620:FF:000089">
    <property type="entry name" value="Bifunctional coenzyme A synthase"/>
    <property type="match status" value="1"/>
</dbReference>
<dbReference type="Pfam" id="PF01467">
    <property type="entry name" value="CTP_transf_like"/>
    <property type="match status" value="1"/>
</dbReference>
<comment type="catalytic activity">
    <reaction evidence="15">
        <text>3'-dephospho-CoA + ATP = ADP + CoA + H(+)</text>
        <dbReference type="Rhea" id="RHEA:18245"/>
        <dbReference type="ChEBI" id="CHEBI:15378"/>
        <dbReference type="ChEBI" id="CHEBI:30616"/>
        <dbReference type="ChEBI" id="CHEBI:57287"/>
        <dbReference type="ChEBI" id="CHEBI:57328"/>
        <dbReference type="ChEBI" id="CHEBI:456216"/>
        <dbReference type="EC" id="2.7.1.24"/>
    </reaction>
    <physiologicalReaction direction="left-to-right" evidence="15">
        <dbReference type="Rhea" id="RHEA:18246"/>
    </physiologicalReaction>
</comment>
<evidence type="ECO:0000256" key="20">
    <source>
        <dbReference type="ARBA" id="ARBA00066359"/>
    </source>
</evidence>
<keyword evidence="11" id="KW-0067">ATP-binding</keyword>
<keyword evidence="13" id="KW-0511">Multifunctional enzyme</keyword>
<comment type="subunit">
    <text evidence="3">Monomer.</text>
</comment>